<dbReference type="eggNOG" id="ENOG502ZSCS">
    <property type="taxonomic scope" value="Bacteria"/>
</dbReference>
<protein>
    <recommendedName>
        <fullName evidence="1">DUF7674 domain-containing protein</fullName>
    </recommendedName>
</protein>
<reference evidence="2 3" key="1">
    <citation type="journal article" date="2011" name="Stand. Genomic Sci.">
        <title>Complete genome sequence of the gliding freshwater bacterium Fluviicola taffensis type strain (RW262).</title>
        <authorList>
            <person name="Woyke T."/>
            <person name="Chertkov O."/>
            <person name="Lapidus A."/>
            <person name="Nolan M."/>
            <person name="Lucas S."/>
            <person name="Del Rio T.G."/>
            <person name="Tice H."/>
            <person name="Cheng J.F."/>
            <person name="Tapia R."/>
            <person name="Han C."/>
            <person name="Goodwin L."/>
            <person name="Pitluck S."/>
            <person name="Liolios K."/>
            <person name="Pagani I."/>
            <person name="Ivanova N."/>
            <person name="Huntemann M."/>
            <person name="Mavromatis K."/>
            <person name="Mikhailova N."/>
            <person name="Pati A."/>
            <person name="Chen A."/>
            <person name="Palaniappan K."/>
            <person name="Land M."/>
            <person name="Hauser L."/>
            <person name="Brambilla E.M."/>
            <person name="Rohde M."/>
            <person name="Mwirichia R."/>
            <person name="Sikorski J."/>
            <person name="Tindall B.J."/>
            <person name="Goker M."/>
            <person name="Bristow J."/>
            <person name="Eisen J.A."/>
            <person name="Markowitz V."/>
            <person name="Hugenholtz P."/>
            <person name="Klenk H.P."/>
            <person name="Kyrpides N.C."/>
        </authorList>
    </citation>
    <scope>NUCLEOTIDE SEQUENCE [LARGE SCALE GENOMIC DNA]</scope>
    <source>
        <strain evidence="3">DSM 16823 / RW262 / RW262</strain>
    </source>
</reference>
<dbReference type="KEGG" id="fte:Fluta_0543"/>
<dbReference type="EMBL" id="CP002542">
    <property type="protein sequence ID" value="AEA42548.1"/>
    <property type="molecule type" value="Genomic_DNA"/>
</dbReference>
<accession>F2IFU0</accession>
<keyword evidence="3" id="KW-1185">Reference proteome</keyword>
<gene>
    <name evidence="2" type="ordered locus">Fluta_0543</name>
</gene>
<organism evidence="2 3">
    <name type="scientific">Fluviicola taffensis (strain DSM 16823 / NCIMB 13979 / RW262)</name>
    <dbReference type="NCBI Taxonomy" id="755732"/>
    <lineage>
        <taxon>Bacteria</taxon>
        <taxon>Pseudomonadati</taxon>
        <taxon>Bacteroidota</taxon>
        <taxon>Flavobacteriia</taxon>
        <taxon>Flavobacteriales</taxon>
        <taxon>Crocinitomicaceae</taxon>
        <taxon>Fluviicola</taxon>
    </lineage>
</organism>
<dbReference type="RefSeq" id="WP_013685322.1">
    <property type="nucleotide sequence ID" value="NC_015321.1"/>
</dbReference>
<dbReference type="AlphaFoldDB" id="F2IFU0"/>
<dbReference type="Proteomes" id="UP000007463">
    <property type="component" value="Chromosome"/>
</dbReference>
<feature type="domain" description="DUF7674" evidence="1">
    <location>
        <begin position="6"/>
        <end position="87"/>
    </location>
</feature>
<reference evidence="3" key="2">
    <citation type="submission" date="2011-02" db="EMBL/GenBank/DDBJ databases">
        <title>The complete genome of Fluviicola taffensis DSM 16823.</title>
        <authorList>
            <consortium name="US DOE Joint Genome Institute (JGI-PGF)"/>
            <person name="Lucas S."/>
            <person name="Copeland A."/>
            <person name="Lapidus A."/>
            <person name="Bruce D."/>
            <person name="Goodwin L."/>
            <person name="Pitluck S."/>
            <person name="Kyrpides N."/>
            <person name="Mavromatis K."/>
            <person name="Ivanova N."/>
            <person name="Mikhailova N."/>
            <person name="Pagani I."/>
            <person name="Chertkov O."/>
            <person name="Detter J.C."/>
            <person name="Han C."/>
            <person name="Tapia R."/>
            <person name="Land M."/>
            <person name="Hauser L."/>
            <person name="Markowitz V."/>
            <person name="Cheng J.-F."/>
            <person name="Hugenholtz P."/>
            <person name="Woyke T."/>
            <person name="Wu D."/>
            <person name="Tindall B."/>
            <person name="Pomrenke H.G."/>
            <person name="Brambilla E."/>
            <person name="Klenk H.-P."/>
            <person name="Eisen J.A."/>
        </authorList>
    </citation>
    <scope>NUCLEOTIDE SEQUENCE [LARGE SCALE GENOMIC DNA]</scope>
    <source>
        <strain evidence="3">DSM 16823 / RW262 / RW262</strain>
    </source>
</reference>
<dbReference type="HOGENOM" id="CLU_185982_0_0_10"/>
<dbReference type="STRING" id="755732.Fluta_0543"/>
<dbReference type="Pfam" id="PF24722">
    <property type="entry name" value="DUF7674"/>
    <property type="match status" value="1"/>
</dbReference>
<proteinExistence type="predicted"/>
<name>F2IFU0_FLUTR</name>
<dbReference type="OrthoDB" id="1363133at2"/>
<evidence type="ECO:0000259" key="1">
    <source>
        <dbReference type="Pfam" id="PF24722"/>
    </source>
</evidence>
<evidence type="ECO:0000313" key="2">
    <source>
        <dbReference type="EMBL" id="AEA42548.1"/>
    </source>
</evidence>
<sequence>MMRNRNNYRRMNHLAELTKQYVLKGNFKRVNDCFAIAEHQLRTGSSEMKNAVVNGFLFSYSCFMEMNRAALNIPLPELLEKEYVKQVNAFGV</sequence>
<evidence type="ECO:0000313" key="3">
    <source>
        <dbReference type="Proteomes" id="UP000007463"/>
    </source>
</evidence>
<dbReference type="InterPro" id="IPR056091">
    <property type="entry name" value="DUF7674"/>
</dbReference>